<dbReference type="GO" id="GO:0016987">
    <property type="term" value="F:sigma factor activity"/>
    <property type="evidence" value="ECO:0007669"/>
    <property type="project" value="UniProtKB-KW"/>
</dbReference>
<dbReference type="InterPro" id="IPR036388">
    <property type="entry name" value="WH-like_DNA-bd_sf"/>
</dbReference>
<dbReference type="SUPFAM" id="SSF88659">
    <property type="entry name" value="Sigma3 and sigma4 domains of RNA polymerase sigma factors"/>
    <property type="match status" value="1"/>
</dbReference>
<protein>
    <submittedName>
        <fullName evidence="7">Sigma-70 family RNA polymerase sigma factor</fullName>
    </submittedName>
</protein>
<dbReference type="Gene3D" id="1.10.1740.10">
    <property type="match status" value="1"/>
</dbReference>
<reference evidence="7" key="2">
    <citation type="submission" date="2021-04" db="EMBL/GenBank/DDBJ databases">
        <authorList>
            <person name="Dong X."/>
        </authorList>
    </citation>
    <scope>NUCLEOTIDE SEQUENCE</scope>
    <source>
        <strain evidence="7">ZWT</strain>
    </source>
</reference>
<evidence type="ECO:0000256" key="4">
    <source>
        <dbReference type="ARBA" id="ARBA00023163"/>
    </source>
</evidence>
<keyword evidence="4" id="KW-0804">Transcription</keyword>
<dbReference type="AlphaFoldDB" id="A0A9J6P7N2"/>
<dbReference type="Proteomes" id="UP001056429">
    <property type="component" value="Unassembled WGS sequence"/>
</dbReference>
<comment type="similarity">
    <text evidence="1">Belongs to the sigma-70 factor family. ECF subfamily.</text>
</comment>
<accession>A0A9J6P7N2</accession>
<evidence type="ECO:0000259" key="6">
    <source>
        <dbReference type="Pfam" id="PF08281"/>
    </source>
</evidence>
<evidence type="ECO:0000256" key="1">
    <source>
        <dbReference type="ARBA" id="ARBA00010641"/>
    </source>
</evidence>
<dbReference type="Pfam" id="PF04542">
    <property type="entry name" value="Sigma70_r2"/>
    <property type="match status" value="1"/>
</dbReference>
<dbReference type="Pfam" id="PF08281">
    <property type="entry name" value="Sigma70_r4_2"/>
    <property type="match status" value="1"/>
</dbReference>
<organism evidence="7 8">
    <name type="scientific">Oceanirhabdus seepicola</name>
    <dbReference type="NCBI Taxonomy" id="2828781"/>
    <lineage>
        <taxon>Bacteria</taxon>
        <taxon>Bacillati</taxon>
        <taxon>Bacillota</taxon>
        <taxon>Clostridia</taxon>
        <taxon>Eubacteriales</taxon>
        <taxon>Clostridiaceae</taxon>
        <taxon>Oceanirhabdus</taxon>
    </lineage>
</organism>
<dbReference type="InterPro" id="IPR014284">
    <property type="entry name" value="RNA_pol_sigma-70_dom"/>
</dbReference>
<dbReference type="NCBIfam" id="TIGR02937">
    <property type="entry name" value="sigma70-ECF"/>
    <property type="match status" value="1"/>
</dbReference>
<dbReference type="EMBL" id="JAGSOJ010000004">
    <property type="protein sequence ID" value="MCM1991536.1"/>
    <property type="molecule type" value="Genomic_DNA"/>
</dbReference>
<dbReference type="GO" id="GO:0006352">
    <property type="term" value="P:DNA-templated transcription initiation"/>
    <property type="evidence" value="ECO:0007669"/>
    <property type="project" value="InterPro"/>
</dbReference>
<keyword evidence="3" id="KW-0731">Sigma factor</keyword>
<evidence type="ECO:0000313" key="7">
    <source>
        <dbReference type="EMBL" id="MCM1991536.1"/>
    </source>
</evidence>
<proteinExistence type="inferred from homology"/>
<sequence>MVELVKKAKKGDEESFSIIINNVKNKAYRVAYKYLKNEEDSMDAVCEGVVIAFKNIHTLKTPEYFETWFTKIVINQCNLQLKNRKKAEKITEMLQERMPTFKEDIHREELIIIKDKLKKMKPLDRNIIHMKFLLGYKFKDIAERLKIPESTVKTKAYKGIKELQKEI</sequence>
<dbReference type="InterPro" id="IPR007627">
    <property type="entry name" value="RNA_pol_sigma70_r2"/>
</dbReference>
<evidence type="ECO:0000313" key="8">
    <source>
        <dbReference type="Proteomes" id="UP001056429"/>
    </source>
</evidence>
<dbReference type="InterPro" id="IPR039425">
    <property type="entry name" value="RNA_pol_sigma-70-like"/>
</dbReference>
<dbReference type="SUPFAM" id="SSF88946">
    <property type="entry name" value="Sigma2 domain of RNA polymerase sigma factors"/>
    <property type="match status" value="1"/>
</dbReference>
<dbReference type="GO" id="GO:0003677">
    <property type="term" value="F:DNA binding"/>
    <property type="evidence" value="ECO:0007669"/>
    <property type="project" value="InterPro"/>
</dbReference>
<reference evidence="7" key="1">
    <citation type="journal article" date="2021" name="mSystems">
        <title>Bacteria and Archaea Synergistically Convert Glycine Betaine to Biogenic Methane in the Formosa Cold Seep of the South China Sea.</title>
        <authorList>
            <person name="Li L."/>
            <person name="Zhang W."/>
            <person name="Zhang S."/>
            <person name="Song L."/>
            <person name="Sun Q."/>
            <person name="Zhang H."/>
            <person name="Xiang H."/>
            <person name="Dong X."/>
        </authorList>
    </citation>
    <scope>NUCLEOTIDE SEQUENCE</scope>
    <source>
        <strain evidence="7">ZWT</strain>
    </source>
</reference>
<dbReference type="RefSeq" id="WP_250860662.1">
    <property type="nucleotide sequence ID" value="NZ_JAGSOJ010000004.1"/>
</dbReference>
<gene>
    <name evidence="7" type="ORF">KDK92_17515</name>
</gene>
<dbReference type="PANTHER" id="PTHR43133">
    <property type="entry name" value="RNA POLYMERASE ECF-TYPE SIGMA FACTO"/>
    <property type="match status" value="1"/>
</dbReference>
<dbReference type="Gene3D" id="1.10.10.10">
    <property type="entry name" value="Winged helix-like DNA-binding domain superfamily/Winged helix DNA-binding domain"/>
    <property type="match status" value="1"/>
</dbReference>
<evidence type="ECO:0000256" key="2">
    <source>
        <dbReference type="ARBA" id="ARBA00023015"/>
    </source>
</evidence>
<feature type="domain" description="RNA polymerase sigma-70 region 2" evidence="5">
    <location>
        <begin position="22"/>
        <end position="85"/>
    </location>
</feature>
<dbReference type="InterPro" id="IPR013324">
    <property type="entry name" value="RNA_pol_sigma_r3/r4-like"/>
</dbReference>
<keyword evidence="8" id="KW-1185">Reference proteome</keyword>
<dbReference type="InterPro" id="IPR013249">
    <property type="entry name" value="RNA_pol_sigma70_r4_t2"/>
</dbReference>
<keyword evidence="2" id="KW-0805">Transcription regulation</keyword>
<evidence type="ECO:0000259" key="5">
    <source>
        <dbReference type="Pfam" id="PF04542"/>
    </source>
</evidence>
<evidence type="ECO:0000256" key="3">
    <source>
        <dbReference type="ARBA" id="ARBA00023082"/>
    </source>
</evidence>
<dbReference type="PANTHER" id="PTHR43133:SF51">
    <property type="entry name" value="RNA POLYMERASE SIGMA FACTOR"/>
    <property type="match status" value="1"/>
</dbReference>
<dbReference type="InterPro" id="IPR013325">
    <property type="entry name" value="RNA_pol_sigma_r2"/>
</dbReference>
<comment type="caution">
    <text evidence="7">The sequence shown here is derived from an EMBL/GenBank/DDBJ whole genome shotgun (WGS) entry which is preliminary data.</text>
</comment>
<feature type="domain" description="RNA polymerase sigma factor 70 region 4 type 2" evidence="6">
    <location>
        <begin position="113"/>
        <end position="163"/>
    </location>
</feature>
<name>A0A9J6P7N2_9CLOT</name>